<keyword evidence="4 11" id="KW-0443">Lipid metabolism</keyword>
<feature type="region of interest" description="Disordered" evidence="12">
    <location>
        <begin position="1"/>
        <end position="22"/>
    </location>
</feature>
<feature type="modified residue" description="Pyruvic acid (Ser); by autocatalysis" evidence="11">
    <location>
        <position position="225"/>
    </location>
</feature>
<comment type="subunit">
    <text evidence="11">Heterodimer of a large membrane-associated beta subunit and a small pyruvoyl-containing alpha subunit.</text>
</comment>
<keyword evidence="10 11" id="KW-0670">Pyruvate</keyword>
<evidence type="ECO:0000256" key="4">
    <source>
        <dbReference type="ARBA" id="ARBA00023098"/>
    </source>
</evidence>
<gene>
    <name evidence="11" type="primary">psd</name>
    <name evidence="13" type="ORF">HKD39_06930</name>
</gene>
<comment type="function">
    <text evidence="11">Catalyzes the formation of phosphatidylethanolamine (PtdEtn) from phosphatidylserine (PtdSer).</text>
</comment>
<keyword evidence="6 11" id="KW-0865">Zymogen</keyword>
<comment type="catalytic activity">
    <reaction evidence="11">
        <text>a 1,2-diacyl-sn-glycero-3-phospho-L-serine + H(+) = a 1,2-diacyl-sn-glycero-3-phosphoethanolamine + CO2</text>
        <dbReference type="Rhea" id="RHEA:20828"/>
        <dbReference type="ChEBI" id="CHEBI:15378"/>
        <dbReference type="ChEBI" id="CHEBI:16526"/>
        <dbReference type="ChEBI" id="CHEBI:57262"/>
        <dbReference type="ChEBI" id="CHEBI:64612"/>
        <dbReference type="EC" id="4.1.1.65"/>
    </reaction>
</comment>
<evidence type="ECO:0000256" key="12">
    <source>
        <dbReference type="SAM" id="MobiDB-lite"/>
    </source>
</evidence>
<keyword evidence="7 11" id="KW-0594">Phospholipid biosynthesis</keyword>
<dbReference type="Proteomes" id="UP000562984">
    <property type="component" value="Unassembled WGS sequence"/>
</dbReference>
<comment type="PTM">
    <text evidence="11">Is synthesized initially as an inactive proenzyme. Formation of the active enzyme involves a self-maturation process in which the active site pyruvoyl group is generated from an internal serine residue via an autocatalytic post-translational modification. Two non-identical subunits are generated from the proenzyme in this reaction, and the pyruvate is formed at the N-terminus of the alpha chain, which is derived from the carboxyl end of the proenzyme. The post-translation cleavage follows an unusual pathway, termed non-hydrolytic serinolysis, in which the side chain hydroxyl group of the serine supplies its oxygen atom to form the C-terminus of the beta chain, while the remainder of the serine residue undergoes an oxidative deamination to produce ammonia and the pyruvoyl prosthetic group on the alpha chain.</text>
</comment>
<keyword evidence="3 11" id="KW-0210">Decarboxylase</keyword>
<evidence type="ECO:0000313" key="13">
    <source>
        <dbReference type="EMBL" id="NNG35447.1"/>
    </source>
</evidence>
<evidence type="ECO:0000313" key="14">
    <source>
        <dbReference type="Proteomes" id="UP000562984"/>
    </source>
</evidence>
<dbReference type="InterPro" id="IPR033175">
    <property type="entry name" value="PSD-A"/>
</dbReference>
<dbReference type="Pfam" id="PF02666">
    <property type="entry name" value="PS_Dcarbxylase"/>
    <property type="match status" value="1"/>
</dbReference>
<dbReference type="NCBIfam" id="NF003679">
    <property type="entry name" value="PRK05305.1-3"/>
    <property type="match status" value="1"/>
</dbReference>
<evidence type="ECO:0000256" key="6">
    <source>
        <dbReference type="ARBA" id="ARBA00023145"/>
    </source>
</evidence>
<keyword evidence="5 11" id="KW-0472">Membrane</keyword>
<keyword evidence="2 11" id="KW-0444">Lipid biosynthesis</keyword>
<evidence type="ECO:0000256" key="8">
    <source>
        <dbReference type="ARBA" id="ARBA00023239"/>
    </source>
</evidence>
<evidence type="ECO:0000256" key="11">
    <source>
        <dbReference type="HAMAP-Rule" id="MF_00664"/>
    </source>
</evidence>
<keyword evidence="9 11" id="KW-1208">Phospholipid metabolism</keyword>
<feature type="chain" id="PRO_5033175236" description="Phosphatidylserine decarboxylase beta chain" evidence="11">
    <location>
        <begin position="1"/>
        <end position="224"/>
    </location>
</feature>
<protein>
    <recommendedName>
        <fullName evidence="11">Phosphatidylserine decarboxylase proenzyme</fullName>
        <ecNumber evidence="11">4.1.1.65</ecNumber>
    </recommendedName>
    <component>
        <recommendedName>
            <fullName evidence="11">Phosphatidylserine decarboxylase alpha chain</fullName>
        </recommendedName>
    </component>
    <component>
        <recommendedName>
            <fullName evidence="11">Phosphatidylserine decarboxylase beta chain</fullName>
        </recommendedName>
    </component>
</protein>
<comment type="caution">
    <text evidence="13">The sequence shown here is derived from an EMBL/GenBank/DDBJ whole genome shotgun (WGS) entry which is preliminary data.</text>
</comment>
<evidence type="ECO:0000256" key="9">
    <source>
        <dbReference type="ARBA" id="ARBA00023264"/>
    </source>
</evidence>
<accession>A0A849A5W4</accession>
<dbReference type="GO" id="GO:0006646">
    <property type="term" value="P:phosphatidylethanolamine biosynthetic process"/>
    <property type="evidence" value="ECO:0007669"/>
    <property type="project" value="UniProtKB-UniRule"/>
</dbReference>
<feature type="chain" id="PRO_5033175235" description="Phosphatidylserine decarboxylase alpha chain" evidence="11">
    <location>
        <begin position="225"/>
        <end position="263"/>
    </location>
</feature>
<reference evidence="13 14" key="1">
    <citation type="submission" date="2020-05" db="EMBL/GenBank/DDBJ databases">
        <title>Nakamurella sp. DB0629 isolated from air conditioner.</title>
        <authorList>
            <person name="Kim D.H."/>
            <person name="Kim D.-U."/>
        </authorList>
    </citation>
    <scope>NUCLEOTIDE SEQUENCE [LARGE SCALE GENOMIC DNA]</scope>
    <source>
        <strain evidence="13 14">DB0629</strain>
    </source>
</reference>
<keyword evidence="8 11" id="KW-0456">Lyase</keyword>
<dbReference type="PANTHER" id="PTHR35809">
    <property type="entry name" value="ARCHAETIDYLSERINE DECARBOXYLASE PROENZYME-RELATED"/>
    <property type="match status" value="1"/>
</dbReference>
<name>A0A849A5W4_9ACTN</name>
<keyword evidence="1 11" id="KW-1003">Cell membrane</keyword>
<dbReference type="EC" id="4.1.1.65" evidence="11"/>
<sequence length="263" mass="26704">MSHSGNHTAPPAAPPATADAGGGLRHTLELVRSAVPPLHPGGRGIVAAAAGGTLLARTLLRRVGLRRAGAAVGRFGLAGTAATALFFREPKRVPPADIGVVVSAADGLVALVDQAAPPPELGLPDTPRPRVSVFLSLLDVHVQRVPVAGVVTEVAYRAGTFLSADLDKASADNERNSVVIAPAAGGDPVVVVQIAGLLARRIVCDLRAGSQAELGSTYGLIRFGSRVDVYLPVGTTTLVRPGQRMVGGETVLARLTPASDSGG</sequence>
<dbReference type="GO" id="GO:0005886">
    <property type="term" value="C:plasma membrane"/>
    <property type="evidence" value="ECO:0007669"/>
    <property type="project" value="UniProtKB-SubCell"/>
</dbReference>
<evidence type="ECO:0000256" key="3">
    <source>
        <dbReference type="ARBA" id="ARBA00022793"/>
    </source>
</evidence>
<comment type="cofactor">
    <cofactor evidence="11">
        <name>pyruvate</name>
        <dbReference type="ChEBI" id="CHEBI:15361"/>
    </cofactor>
    <text evidence="11">Binds 1 pyruvoyl group covalently per subunit.</text>
</comment>
<dbReference type="UniPathway" id="UPA00558">
    <property type="reaction ID" value="UER00616"/>
</dbReference>
<evidence type="ECO:0000256" key="5">
    <source>
        <dbReference type="ARBA" id="ARBA00023136"/>
    </source>
</evidence>
<evidence type="ECO:0000256" key="7">
    <source>
        <dbReference type="ARBA" id="ARBA00023209"/>
    </source>
</evidence>
<organism evidence="13 14">
    <name type="scientific">Nakamurella aerolata</name>
    <dbReference type="NCBI Taxonomy" id="1656892"/>
    <lineage>
        <taxon>Bacteria</taxon>
        <taxon>Bacillati</taxon>
        <taxon>Actinomycetota</taxon>
        <taxon>Actinomycetes</taxon>
        <taxon>Nakamurellales</taxon>
        <taxon>Nakamurellaceae</taxon>
        <taxon>Nakamurella</taxon>
    </lineage>
</organism>
<keyword evidence="14" id="KW-1185">Reference proteome</keyword>
<feature type="active site" description="Schiff-base intermediate with substrate; via pyruvic acid" evidence="11">
    <location>
        <position position="225"/>
    </location>
</feature>
<evidence type="ECO:0000256" key="2">
    <source>
        <dbReference type="ARBA" id="ARBA00022516"/>
    </source>
</evidence>
<comment type="pathway">
    <text evidence="11">Phospholipid metabolism; phosphatidylethanolamine biosynthesis; phosphatidylethanolamine from CDP-diacylglycerol: step 2/2.</text>
</comment>
<comment type="subcellular location">
    <subcellularLocation>
        <location evidence="11">Cell membrane</location>
        <topology evidence="11">Peripheral membrane protein</topology>
    </subcellularLocation>
</comment>
<dbReference type="HAMAP" id="MF_00664">
    <property type="entry name" value="PS_decarb_PSD_A"/>
    <property type="match status" value="1"/>
</dbReference>
<evidence type="ECO:0000256" key="1">
    <source>
        <dbReference type="ARBA" id="ARBA00022475"/>
    </source>
</evidence>
<dbReference type="PANTHER" id="PTHR35809:SF1">
    <property type="entry name" value="ARCHAETIDYLSERINE DECARBOXYLASE PROENZYME-RELATED"/>
    <property type="match status" value="1"/>
</dbReference>
<dbReference type="AlphaFoldDB" id="A0A849A5W4"/>
<dbReference type="RefSeq" id="WP_171199138.1">
    <property type="nucleotide sequence ID" value="NZ_JABEND010000003.1"/>
</dbReference>
<comment type="similarity">
    <text evidence="11">Belongs to the phosphatidylserine decarboxylase family. PSD-A subfamily.</text>
</comment>
<feature type="site" description="Cleavage (non-hydrolytic); by autocatalysis" evidence="11">
    <location>
        <begin position="224"/>
        <end position="225"/>
    </location>
</feature>
<proteinExistence type="inferred from homology"/>
<dbReference type="EMBL" id="JABEND010000003">
    <property type="protein sequence ID" value="NNG35447.1"/>
    <property type="molecule type" value="Genomic_DNA"/>
</dbReference>
<dbReference type="InterPro" id="IPR003817">
    <property type="entry name" value="PS_Dcarbxylase"/>
</dbReference>
<dbReference type="GO" id="GO:0004609">
    <property type="term" value="F:phosphatidylserine decarboxylase activity"/>
    <property type="evidence" value="ECO:0007669"/>
    <property type="project" value="UniProtKB-UniRule"/>
</dbReference>
<evidence type="ECO:0000256" key="10">
    <source>
        <dbReference type="ARBA" id="ARBA00023317"/>
    </source>
</evidence>